<reference evidence="2 3" key="1">
    <citation type="submission" date="2014-06" db="EMBL/GenBank/DDBJ databases">
        <title>Whole Genome Sequences of Three Symbiotic Endozoicomonas Bacteria.</title>
        <authorList>
            <person name="Neave M.J."/>
            <person name="Apprill A."/>
            <person name="Voolstra C.R."/>
        </authorList>
    </citation>
    <scope>NUCLEOTIDE SEQUENCE [LARGE SCALE GENOMIC DNA]</scope>
    <source>
        <strain evidence="2 3">DSM 22380</strain>
    </source>
</reference>
<gene>
    <name evidence="2" type="ORF">GV64_07510</name>
</gene>
<dbReference type="Proteomes" id="UP000027997">
    <property type="component" value="Unassembled WGS sequence"/>
</dbReference>
<keyword evidence="1" id="KW-0472">Membrane</keyword>
<keyword evidence="1" id="KW-0812">Transmembrane</keyword>
<feature type="transmembrane region" description="Helical" evidence="1">
    <location>
        <begin position="69"/>
        <end position="88"/>
    </location>
</feature>
<evidence type="ECO:0000313" key="2">
    <source>
        <dbReference type="EMBL" id="KEI70608.1"/>
    </source>
</evidence>
<dbReference type="STRING" id="305900.GV64_07510"/>
<organism evidence="2 3">
    <name type="scientific">Endozoicomonas elysicola</name>
    <dbReference type="NCBI Taxonomy" id="305900"/>
    <lineage>
        <taxon>Bacteria</taxon>
        <taxon>Pseudomonadati</taxon>
        <taxon>Pseudomonadota</taxon>
        <taxon>Gammaproteobacteria</taxon>
        <taxon>Oceanospirillales</taxon>
        <taxon>Endozoicomonadaceae</taxon>
        <taxon>Endozoicomonas</taxon>
    </lineage>
</organism>
<protein>
    <submittedName>
        <fullName evidence="2">Membrane protein</fullName>
    </submittedName>
</protein>
<feature type="transmembrane region" description="Helical" evidence="1">
    <location>
        <begin position="100"/>
        <end position="121"/>
    </location>
</feature>
<keyword evidence="1" id="KW-1133">Transmembrane helix</keyword>
<keyword evidence="3" id="KW-1185">Reference proteome</keyword>
<evidence type="ECO:0000256" key="1">
    <source>
        <dbReference type="SAM" id="Phobius"/>
    </source>
</evidence>
<dbReference type="AlphaFoldDB" id="A0A081K8Y2"/>
<dbReference type="RefSeq" id="WP_034844113.1">
    <property type="nucleotide sequence ID" value="NZ_JOJP01000001.1"/>
</dbReference>
<dbReference type="Pfam" id="PF10067">
    <property type="entry name" value="DUF2306"/>
    <property type="match status" value="1"/>
</dbReference>
<sequence>MRVMTTPIEIHLAAAAYSLLTGTLQLMMKKGTPLHRYLGRTWMVAMLITAISSFWISSFFPIWNSFGPIHLLSVWIIICVVISLSAARSHKIKQHKAYSIGAYVGLVGAGIGAFAPGRYLYQLFFG</sequence>
<name>A0A081K8Y2_9GAMM</name>
<dbReference type="eggNOG" id="COG5395">
    <property type="taxonomic scope" value="Bacteria"/>
</dbReference>
<proteinExistence type="predicted"/>
<accession>A0A081K8Y2</accession>
<feature type="transmembrane region" description="Helical" evidence="1">
    <location>
        <begin position="41"/>
        <end position="63"/>
    </location>
</feature>
<dbReference type="InterPro" id="IPR018750">
    <property type="entry name" value="DUF2306_membrane"/>
</dbReference>
<dbReference type="EMBL" id="JOJP01000001">
    <property type="protein sequence ID" value="KEI70608.1"/>
    <property type="molecule type" value="Genomic_DNA"/>
</dbReference>
<comment type="caution">
    <text evidence="2">The sequence shown here is derived from an EMBL/GenBank/DDBJ whole genome shotgun (WGS) entry which is preliminary data.</text>
</comment>
<evidence type="ECO:0000313" key="3">
    <source>
        <dbReference type="Proteomes" id="UP000027997"/>
    </source>
</evidence>